<evidence type="ECO:0000259" key="6">
    <source>
        <dbReference type="PROSITE" id="PS51352"/>
    </source>
</evidence>
<dbReference type="AlphaFoldDB" id="A0AAN8JIJ4"/>
<evidence type="ECO:0000313" key="8">
    <source>
        <dbReference type="Proteomes" id="UP001347796"/>
    </source>
</evidence>
<dbReference type="InterPro" id="IPR037462">
    <property type="entry name" value="ERp19"/>
</dbReference>
<dbReference type="Gene3D" id="3.40.30.10">
    <property type="entry name" value="Glutaredoxin"/>
    <property type="match status" value="1"/>
</dbReference>
<accession>A0AAN8JIJ4</accession>
<dbReference type="Pfam" id="PF13899">
    <property type="entry name" value="Thioredoxin_7"/>
    <property type="match status" value="1"/>
</dbReference>
<keyword evidence="8" id="KW-1185">Reference proteome</keyword>
<dbReference type="CDD" id="cd02959">
    <property type="entry name" value="ERp19"/>
    <property type="match status" value="1"/>
</dbReference>
<dbReference type="PROSITE" id="PS51352">
    <property type="entry name" value="THIOREDOXIN_2"/>
    <property type="match status" value="1"/>
</dbReference>
<feature type="chain" id="PRO_5042965539" description="Thioredoxin domain-containing protein 12" evidence="5">
    <location>
        <begin position="22"/>
        <end position="168"/>
    </location>
</feature>
<reference evidence="7 8" key="1">
    <citation type="submission" date="2024-01" db="EMBL/GenBank/DDBJ databases">
        <title>The genome of the rayed Mediterranean limpet Patella caerulea (Linnaeus, 1758).</title>
        <authorList>
            <person name="Anh-Thu Weber A."/>
            <person name="Halstead-Nussloch G."/>
        </authorList>
    </citation>
    <scope>NUCLEOTIDE SEQUENCE [LARGE SCALE GENOMIC DNA]</scope>
    <source>
        <strain evidence="7">AATW-2023a</strain>
        <tissue evidence="7">Whole specimen</tissue>
    </source>
</reference>
<protein>
    <recommendedName>
        <fullName evidence="2">Thioredoxin domain-containing protein 12</fullName>
        <ecNumber evidence="1">1.8.4.2</ecNumber>
    </recommendedName>
</protein>
<dbReference type="PROSITE" id="PS00194">
    <property type="entry name" value="THIOREDOXIN_1"/>
    <property type="match status" value="1"/>
</dbReference>
<dbReference type="InterPro" id="IPR036249">
    <property type="entry name" value="Thioredoxin-like_sf"/>
</dbReference>
<keyword evidence="3 5" id="KW-0732">Signal</keyword>
<dbReference type="GO" id="GO:0019153">
    <property type="term" value="F:protein-disulfide reductase (glutathione) activity"/>
    <property type="evidence" value="ECO:0007669"/>
    <property type="project" value="UniProtKB-EC"/>
</dbReference>
<dbReference type="GO" id="GO:0005783">
    <property type="term" value="C:endoplasmic reticulum"/>
    <property type="evidence" value="ECO:0007669"/>
    <property type="project" value="TreeGrafter"/>
</dbReference>
<dbReference type="PANTHER" id="PTHR15337">
    <property type="entry name" value="ANTERIOR GRADIENT PROTEIN-RELATED"/>
    <property type="match status" value="1"/>
</dbReference>
<dbReference type="EC" id="1.8.4.2" evidence="1"/>
<feature type="signal peptide" evidence="5">
    <location>
        <begin position="1"/>
        <end position="21"/>
    </location>
</feature>
<evidence type="ECO:0000313" key="7">
    <source>
        <dbReference type="EMBL" id="KAK6178831.1"/>
    </source>
</evidence>
<organism evidence="7 8">
    <name type="scientific">Patella caerulea</name>
    <name type="common">Rayed Mediterranean limpet</name>
    <dbReference type="NCBI Taxonomy" id="87958"/>
    <lineage>
        <taxon>Eukaryota</taxon>
        <taxon>Metazoa</taxon>
        <taxon>Spiralia</taxon>
        <taxon>Lophotrochozoa</taxon>
        <taxon>Mollusca</taxon>
        <taxon>Gastropoda</taxon>
        <taxon>Patellogastropoda</taxon>
        <taxon>Patelloidea</taxon>
        <taxon>Patellidae</taxon>
        <taxon>Patella</taxon>
    </lineage>
</organism>
<dbReference type="Proteomes" id="UP001347796">
    <property type="component" value="Unassembled WGS sequence"/>
</dbReference>
<evidence type="ECO:0000256" key="3">
    <source>
        <dbReference type="ARBA" id="ARBA00022729"/>
    </source>
</evidence>
<sequence length="168" mass="19015">MADFTVLSLVSLLICVTQSTANELARGWNDNINWVLLEDGLKIAKDEQKPLMIVIHKSWCGACKALMPKFAESKDIESLSEKFVMVNSRDDEEPTDSQYTPDGGYIPRVLFLDPSGKVRKEFKNEDGNPSYKYYYPMVSHIADSMKRVIDAVEKGKLSTESNDEKIEL</sequence>
<dbReference type="InterPro" id="IPR017937">
    <property type="entry name" value="Thioredoxin_CS"/>
</dbReference>
<comment type="caution">
    <text evidence="7">The sequence shown here is derived from an EMBL/GenBank/DDBJ whole genome shotgun (WGS) entry which is preliminary data.</text>
</comment>
<dbReference type="InterPro" id="IPR013766">
    <property type="entry name" value="Thioredoxin_domain"/>
</dbReference>
<gene>
    <name evidence="7" type="ORF">SNE40_011327</name>
</gene>
<evidence type="ECO:0000256" key="1">
    <source>
        <dbReference type="ARBA" id="ARBA00013094"/>
    </source>
</evidence>
<dbReference type="EMBL" id="JAZGQO010000008">
    <property type="protein sequence ID" value="KAK6178831.1"/>
    <property type="molecule type" value="Genomic_DNA"/>
</dbReference>
<dbReference type="InterPro" id="IPR051099">
    <property type="entry name" value="AGR/TXD"/>
</dbReference>
<name>A0AAN8JIJ4_PATCE</name>
<evidence type="ECO:0000256" key="4">
    <source>
        <dbReference type="ARBA" id="ARBA00033687"/>
    </source>
</evidence>
<dbReference type="PANTHER" id="PTHR15337:SF11">
    <property type="entry name" value="THIOREDOXIN DOMAIN-CONTAINING PROTEIN"/>
    <property type="match status" value="1"/>
</dbReference>
<dbReference type="SUPFAM" id="SSF52833">
    <property type="entry name" value="Thioredoxin-like"/>
    <property type="match status" value="1"/>
</dbReference>
<proteinExistence type="predicted"/>
<evidence type="ECO:0000256" key="2">
    <source>
        <dbReference type="ARBA" id="ARBA00016955"/>
    </source>
</evidence>
<feature type="domain" description="Thioredoxin" evidence="6">
    <location>
        <begin position="1"/>
        <end position="143"/>
    </location>
</feature>
<evidence type="ECO:0000256" key="5">
    <source>
        <dbReference type="SAM" id="SignalP"/>
    </source>
</evidence>
<comment type="catalytic activity">
    <reaction evidence="4">
        <text>[protein]-disulfide + 2 glutathione = [protein]-dithiol + glutathione disulfide</text>
        <dbReference type="Rhea" id="RHEA:21064"/>
        <dbReference type="Rhea" id="RHEA-COMP:10593"/>
        <dbReference type="Rhea" id="RHEA-COMP:10594"/>
        <dbReference type="ChEBI" id="CHEBI:29950"/>
        <dbReference type="ChEBI" id="CHEBI:50058"/>
        <dbReference type="ChEBI" id="CHEBI:57925"/>
        <dbReference type="ChEBI" id="CHEBI:58297"/>
        <dbReference type="EC" id="1.8.4.2"/>
    </reaction>
    <physiologicalReaction direction="right-to-left" evidence="4">
        <dbReference type="Rhea" id="RHEA:21066"/>
    </physiologicalReaction>
</comment>